<dbReference type="InterPro" id="IPR007820">
    <property type="entry name" value="AbrB_fam"/>
</dbReference>
<dbReference type="EMBL" id="JAVIZX010000001">
    <property type="protein sequence ID" value="MDR6213056.1"/>
    <property type="molecule type" value="Genomic_DNA"/>
</dbReference>
<proteinExistence type="predicted"/>
<gene>
    <name evidence="2" type="ORF">QE399_000745</name>
</gene>
<feature type="transmembrane region" description="Helical" evidence="1">
    <location>
        <begin position="220"/>
        <end position="238"/>
    </location>
</feature>
<dbReference type="RefSeq" id="WP_309826226.1">
    <property type="nucleotide sequence ID" value="NZ_JAVIZX010000001.1"/>
</dbReference>
<dbReference type="PIRSF" id="PIRSF038991">
    <property type="entry name" value="Protein_AbrB"/>
    <property type="match status" value="1"/>
</dbReference>
<dbReference type="Proteomes" id="UP001267710">
    <property type="component" value="Unassembled WGS sequence"/>
</dbReference>
<dbReference type="NCBIfam" id="TIGR03082">
    <property type="entry name" value="Gneg_AbrB_dup"/>
    <property type="match status" value="1"/>
</dbReference>
<feature type="transmembrane region" description="Helical" evidence="1">
    <location>
        <begin position="323"/>
        <end position="346"/>
    </location>
</feature>
<feature type="transmembrane region" description="Helical" evidence="1">
    <location>
        <begin position="194"/>
        <end position="213"/>
    </location>
</feature>
<comment type="caution">
    <text evidence="2">The sequence shown here is derived from an EMBL/GenBank/DDBJ whole genome shotgun (WGS) entry which is preliminary data.</text>
</comment>
<name>A0ABU1I767_9BURK</name>
<keyword evidence="1" id="KW-0812">Transmembrane</keyword>
<accession>A0ABU1I767</accession>
<sequence>MRPLPSLPFPARVVLTLAIAWIAAAACVALHTPLPWMIGPLLATSLLSMAGAPTDSAGPLRNAGQWTIGAALGLYFTPQVGALIAGLWWAIVLGIVWALALGWLFGAWLYRLHAPRMHGVPAAMLRPTSYFAGAIGAASEMTLLSERENARTDLVAASHSLRLVIVTVTIPFALQWSGLHGLDTLPPAVRTVDPAGLALLAAATGAGALVMRWLGRANPWFMGALVVSMAIALCGITLSAVPQALVNAAQLVIGVSLGVRFRADFLHTAPRWLGSIAVGTVVLMLLCGLFAVALSWVTGLHWVTMVLGTSPGGIAEMSITAKVLQLGVPVVTAFQVCRLIAVLLIVEPMYRWIYPPQGPATAAG</sequence>
<dbReference type="PANTHER" id="PTHR38457">
    <property type="entry name" value="REGULATOR ABRB-RELATED"/>
    <property type="match status" value="1"/>
</dbReference>
<feature type="transmembrane region" description="Helical" evidence="1">
    <location>
        <begin position="273"/>
        <end position="303"/>
    </location>
</feature>
<organism evidence="2 3">
    <name type="scientific">Paracidovorax wautersii</name>
    <dbReference type="NCBI Taxonomy" id="1177982"/>
    <lineage>
        <taxon>Bacteria</taxon>
        <taxon>Pseudomonadati</taxon>
        <taxon>Pseudomonadota</taxon>
        <taxon>Betaproteobacteria</taxon>
        <taxon>Burkholderiales</taxon>
        <taxon>Comamonadaceae</taxon>
        <taxon>Paracidovorax</taxon>
    </lineage>
</organism>
<reference evidence="2 3" key="1">
    <citation type="submission" date="2023-08" db="EMBL/GenBank/DDBJ databases">
        <title>Functional and genomic diversity of the sorghum phyllosphere microbiome.</title>
        <authorList>
            <person name="Shade A."/>
        </authorList>
    </citation>
    <scope>NUCLEOTIDE SEQUENCE [LARGE SCALE GENOMIC DNA]</scope>
    <source>
        <strain evidence="2 3">SORGH_AS_0335</strain>
    </source>
</reference>
<dbReference type="Pfam" id="PF05145">
    <property type="entry name" value="AbrB"/>
    <property type="match status" value="1"/>
</dbReference>
<keyword evidence="1" id="KW-1133">Transmembrane helix</keyword>
<feature type="transmembrane region" description="Helical" evidence="1">
    <location>
        <begin position="154"/>
        <end position="174"/>
    </location>
</feature>
<feature type="transmembrane region" description="Helical" evidence="1">
    <location>
        <begin position="87"/>
        <end position="110"/>
    </location>
</feature>
<keyword evidence="3" id="KW-1185">Reference proteome</keyword>
<evidence type="ECO:0000313" key="2">
    <source>
        <dbReference type="EMBL" id="MDR6213056.1"/>
    </source>
</evidence>
<evidence type="ECO:0000313" key="3">
    <source>
        <dbReference type="Proteomes" id="UP001267710"/>
    </source>
</evidence>
<keyword evidence="1" id="KW-0472">Membrane</keyword>
<protein>
    <submittedName>
        <fullName evidence="2">Membrane AbrB-like protein</fullName>
    </submittedName>
</protein>
<dbReference type="InterPro" id="IPR017516">
    <property type="entry name" value="AbrB_dup"/>
</dbReference>
<dbReference type="PANTHER" id="PTHR38457:SF1">
    <property type="entry name" value="REGULATOR ABRB-RELATED"/>
    <property type="match status" value="1"/>
</dbReference>
<evidence type="ECO:0000256" key="1">
    <source>
        <dbReference type="SAM" id="Phobius"/>
    </source>
</evidence>
<dbReference type="PROSITE" id="PS51257">
    <property type="entry name" value="PROKAR_LIPOPROTEIN"/>
    <property type="match status" value="1"/>
</dbReference>